<sequence>VLNIPPEMCDGIFSVLSAILWLGNLQFEDHLDGERCKLSPDDEMVIATVATLLGVDAFKLTLATLQRQINVRGTVTDIPFKLHEARENRHAMAKALYSRTFAWIVSYINTCTNPGQDSDRFLGVLDIFGFENFDVNSFEQLCINYANEKLHRFFNHYVFALEQEIVRIYRQEGISFSHINFTDNTPCLELLEKPPKCVIRLLTEECRIPKGTDTTYVNKLHSEFESHVNYIRGEDRRRWEMEFGIKHYAGDVVYNITGFLEKNKDVQQDQLFDLMHDSSNIFVKDLVKFQVFIWYWSYQMTAEDLLSVTASRVANTTYASVNRPEGSTKTSKGRPTVGDAFRFQLTALVDLLHSTNPWYVRCIKPNMVKAPNFYDEQQVQTQLQYLGMLDIIRIRREGFPIHFPISQFVLRYRCLVMKTARITGLQSDAAAKILMTLKMAKTEWQIGKNKVFLRSTVHEPLEEHRKLLFHRMAVVIQTRMKGYFQRQAYLKLKSCVTIIQLHFKGHRERLRYVRMKRAAITVQAFVRGMFAREVAAAMKQMRRVEEEMRRKEQEESERRQLDEQRRLAQMQHNSDPLTGDQQNANGVEVNESLLLAQKEVQNIAKLIEQNGLLQRTALDGSDPNHTPQSYADLEQMFSFLTEIQESKTDEVIEDISQQFDQLIQRTETQMNELNQQISEMPIRIETSPSPLPAPNGSDMLSDTIETVSPSPLPSPVPDRQSREADSMISATESERSPLYTPLQPTERSYSFEFQDEDENQSFVVQNNINNIKRSNGPQSEDSDQNIVTEKMNGWSESKISAPPTPINNGSTIPSDNKLVKQQIIAMLGLNIDGNLKPEAEARLIQTVIGHGIEREELRDEIFVQLVRQSNGNPSRDDTIRVWMMLGLTTAAFQPSKVFSKYFLSYLRKHLRKEASISCYAQFCIDNLQSPKAHIRRMPPSTLEINAVRTLSSLVCRFYFLDGRTKAIDIHPCDTANDAMTCLSNKIGLRCLDGWALYELTPEYERVIKGHDFIADIITNWEMFQKNSTYGTTKPAAKQSLTLGAGDCRFVFKKRLFKNTCEIPHDPVEVNLLYAQAVHSVVKKDEFPASERIALQLAGLQAQVSLGEYADGRIASYEDVENYICFRIRKAVGYTKMEWAVKIADAHRMYGKGKADLIAKVWYLSVVMQYPTYGATLFHVTYKGYLSYGHNLVLGVNSEGILITNPADKSILNAFRYCDIESLTVFPTENLLSIKLIKTLADNHKSFTFETNQKEEIAALVASYSPNHSNWMRQTNVLNGLNGANGEPNRRRLLKMTLEDRMKLHHDVVNCRRVLIDSNIMRRPPDESRGLFRNTLRRLNRVRLDKLKQEFGSEFDEAFFRHFPHTFWAYTKCPTDHSILVISDAELEAMAVNNFNAILAYSGLNIPETEESALDEKEWPRQTERDQIRLAQSILDKCLRKDADILRNEFFLQLIKQTTDHPDPNSRVNVRHWQLLALACSITYPSDRRILAYLHSHLRRCALDEVTQEGQYSHFTLRNLQGTLETRGRKLAPSRAEIMSTINCRRIYARIHFLDGQFQAVEFDACAVISEVIEQIQLKIDLRQNAPGYALYQILGLNNEQALQPEEKVGDAIAYWEKWHEEQAKTGTLSKKPHERQHFFIFKVCVKSLFDLILCFIITLGLICIELQKHILLDAFVDMSDPVEKELLYHQMVNNIRFDRFPITEQEAVMLCALKVQIDLGDYDNGVVDYRAVIGQCLPPRLLNRIVPEAVVTQHQTLHSMQADEAKQSFFNLIQSWPLHRATIYEVMQTYTSSWPKNLWLAIDQMGLHLLELKTRNVLSSCDYRNIVDYNPTINSLMIVALASTGTKTMKYIFLTHQALQIAQLIRDYTSVLANERGIGRRKSVEFDLALRPQQMATHHMIPPVPQPRKTAQPPRPGQPVTESLYQNQTRQQQHQQIQHHLYQQQQQQNMRRSRPLSILYKPPPQIIMTEAEHV</sequence>
<dbReference type="PANTHER" id="PTHR46049">
    <property type="entry name" value="AGAP003327-PA"/>
    <property type="match status" value="1"/>
</dbReference>
<dbReference type="GO" id="GO:0016459">
    <property type="term" value="C:myosin complex"/>
    <property type="evidence" value="ECO:0007669"/>
    <property type="project" value="UniProtKB-KW"/>
</dbReference>
<evidence type="ECO:0000313" key="16">
    <source>
        <dbReference type="Proteomes" id="UP000728032"/>
    </source>
</evidence>
<dbReference type="Gene3D" id="3.40.850.10">
    <property type="entry name" value="Kinesin motor domain"/>
    <property type="match status" value="1"/>
</dbReference>
<dbReference type="SMART" id="SM00295">
    <property type="entry name" value="B41"/>
    <property type="match status" value="2"/>
</dbReference>
<dbReference type="PRINTS" id="PR00193">
    <property type="entry name" value="MYOSINHEAVY"/>
</dbReference>
<comment type="similarity">
    <text evidence="2 9">Belongs to the TRAFAC class myosin-kinesin ATPase superfamily. Myosin family.</text>
</comment>
<dbReference type="SMART" id="SM00139">
    <property type="entry name" value="MyTH4"/>
    <property type="match status" value="2"/>
</dbReference>
<feature type="region of interest" description="Disordered" evidence="10">
    <location>
        <begin position="685"/>
        <end position="742"/>
    </location>
</feature>
<feature type="domain" description="MyTH4" evidence="13">
    <location>
        <begin position="794"/>
        <end position="948"/>
    </location>
</feature>
<dbReference type="Gene3D" id="1.20.58.530">
    <property type="match status" value="1"/>
</dbReference>
<dbReference type="CDD" id="cd17208">
    <property type="entry name" value="FERM_F1_DdMyo7_like"/>
    <property type="match status" value="2"/>
</dbReference>
<dbReference type="InterPro" id="IPR035963">
    <property type="entry name" value="FERM_2"/>
</dbReference>
<dbReference type="Pfam" id="PF21989">
    <property type="entry name" value="RA_2"/>
    <property type="match status" value="2"/>
</dbReference>
<dbReference type="InterPro" id="IPR000857">
    <property type="entry name" value="MyTH4_dom"/>
</dbReference>
<dbReference type="GO" id="GO:0007165">
    <property type="term" value="P:signal transduction"/>
    <property type="evidence" value="ECO:0007669"/>
    <property type="project" value="InterPro"/>
</dbReference>
<dbReference type="SUPFAM" id="SSF50729">
    <property type="entry name" value="PH domain-like"/>
    <property type="match status" value="2"/>
</dbReference>
<dbReference type="PROSITE" id="PS50096">
    <property type="entry name" value="IQ"/>
    <property type="match status" value="3"/>
</dbReference>
<dbReference type="InterPro" id="IPR000048">
    <property type="entry name" value="IQ_motif_EF-hand-BS"/>
</dbReference>
<dbReference type="Gene3D" id="2.30.29.30">
    <property type="entry name" value="Pleckstrin-homology domain (PH domain)/Phosphotyrosine-binding domain (PTB)"/>
    <property type="match status" value="2"/>
</dbReference>
<evidence type="ECO:0000256" key="5">
    <source>
        <dbReference type="ARBA" id="ARBA00022741"/>
    </source>
</evidence>
<feature type="domain" description="Myosin motor" evidence="14">
    <location>
        <begin position="1"/>
        <end position="466"/>
    </location>
</feature>
<name>A0A7R9LLP3_9ACAR</name>
<dbReference type="Pfam" id="PF00784">
    <property type="entry name" value="MyTH4"/>
    <property type="match status" value="2"/>
</dbReference>
<dbReference type="InterPro" id="IPR000159">
    <property type="entry name" value="RA_dom"/>
</dbReference>
<evidence type="ECO:0000259" key="14">
    <source>
        <dbReference type="PROSITE" id="PS51456"/>
    </source>
</evidence>
<evidence type="ECO:0000259" key="13">
    <source>
        <dbReference type="PROSITE" id="PS51016"/>
    </source>
</evidence>
<dbReference type="GO" id="GO:0071944">
    <property type="term" value="C:cell periphery"/>
    <property type="evidence" value="ECO:0007669"/>
    <property type="project" value="UniProtKB-ARBA"/>
</dbReference>
<evidence type="ECO:0000256" key="6">
    <source>
        <dbReference type="ARBA" id="ARBA00022840"/>
    </source>
</evidence>
<evidence type="ECO:0000313" key="15">
    <source>
        <dbReference type="EMBL" id="CAD7643989.1"/>
    </source>
</evidence>
<dbReference type="InterPro" id="IPR019748">
    <property type="entry name" value="FERM_central"/>
</dbReference>
<dbReference type="OrthoDB" id="6108017at2759"/>
<dbReference type="PROSITE" id="PS51456">
    <property type="entry name" value="MYOSIN_MOTOR"/>
    <property type="match status" value="1"/>
</dbReference>
<evidence type="ECO:0000256" key="7">
    <source>
        <dbReference type="ARBA" id="ARBA00023123"/>
    </source>
</evidence>
<keyword evidence="16" id="KW-1185">Reference proteome</keyword>
<evidence type="ECO:0000256" key="3">
    <source>
        <dbReference type="ARBA" id="ARBA00022468"/>
    </source>
</evidence>
<dbReference type="SUPFAM" id="SSF47031">
    <property type="entry name" value="Second domain of FERM"/>
    <property type="match status" value="2"/>
</dbReference>
<dbReference type="SMART" id="SM00015">
    <property type="entry name" value="IQ"/>
    <property type="match status" value="3"/>
</dbReference>
<dbReference type="Gene3D" id="1.20.80.10">
    <property type="match status" value="2"/>
</dbReference>
<feature type="domain" description="Ras-associating" evidence="12">
    <location>
        <begin position="951"/>
        <end position="1056"/>
    </location>
</feature>
<dbReference type="EMBL" id="OC916349">
    <property type="protein sequence ID" value="CAD7643989.1"/>
    <property type="molecule type" value="Genomic_DNA"/>
</dbReference>
<dbReference type="SUPFAM" id="SSF52540">
    <property type="entry name" value="P-loop containing nucleoside triphosphate hydrolases"/>
    <property type="match status" value="1"/>
</dbReference>
<evidence type="ECO:0000256" key="10">
    <source>
        <dbReference type="SAM" id="MobiDB-lite"/>
    </source>
</evidence>
<feature type="compositionally biased region" description="Basic and acidic residues" evidence="10">
    <location>
        <begin position="546"/>
        <end position="566"/>
    </location>
</feature>
<keyword evidence="9" id="KW-0009">Actin-binding</keyword>
<dbReference type="Gene3D" id="1.25.40.530">
    <property type="entry name" value="MyTH4 domain"/>
    <property type="match status" value="2"/>
</dbReference>
<dbReference type="GO" id="GO:0005096">
    <property type="term" value="F:GTPase activator activity"/>
    <property type="evidence" value="ECO:0007669"/>
    <property type="project" value="UniProtKB-KW"/>
</dbReference>
<dbReference type="InterPro" id="IPR038185">
    <property type="entry name" value="MyTH4_dom_sf"/>
</dbReference>
<dbReference type="PROSITE" id="PS50200">
    <property type="entry name" value="RA"/>
    <property type="match status" value="1"/>
</dbReference>
<dbReference type="Pfam" id="PF00612">
    <property type="entry name" value="IQ"/>
    <property type="match status" value="1"/>
</dbReference>
<feature type="domain" description="MyTH4" evidence="13">
    <location>
        <begin position="1369"/>
        <end position="1541"/>
    </location>
</feature>
<dbReference type="GO" id="GO:0005737">
    <property type="term" value="C:cytoplasm"/>
    <property type="evidence" value="ECO:0007669"/>
    <property type="project" value="UniProtKB-SubCell"/>
</dbReference>
<evidence type="ECO:0000259" key="12">
    <source>
        <dbReference type="PROSITE" id="PS50200"/>
    </source>
</evidence>
<feature type="compositionally biased region" description="Polar residues" evidence="10">
    <location>
        <begin position="570"/>
        <end position="582"/>
    </location>
</feature>
<keyword evidence="5" id="KW-0547">Nucleotide-binding</keyword>
<organism evidence="15">
    <name type="scientific">Oppiella nova</name>
    <dbReference type="NCBI Taxonomy" id="334625"/>
    <lineage>
        <taxon>Eukaryota</taxon>
        <taxon>Metazoa</taxon>
        <taxon>Ecdysozoa</taxon>
        <taxon>Arthropoda</taxon>
        <taxon>Chelicerata</taxon>
        <taxon>Arachnida</taxon>
        <taxon>Acari</taxon>
        <taxon>Acariformes</taxon>
        <taxon>Sarcoptiformes</taxon>
        <taxon>Oribatida</taxon>
        <taxon>Brachypylina</taxon>
        <taxon>Oppioidea</taxon>
        <taxon>Oppiidae</taxon>
        <taxon>Oppiella</taxon>
    </lineage>
</organism>
<feature type="region of interest" description="Actin-binding" evidence="9">
    <location>
        <begin position="345"/>
        <end position="367"/>
    </location>
</feature>
<dbReference type="PROSITE" id="PS50057">
    <property type="entry name" value="FERM_3"/>
    <property type="match status" value="2"/>
</dbReference>
<gene>
    <name evidence="15" type="ORF">ONB1V03_LOCUS4420</name>
</gene>
<dbReference type="InterPro" id="IPR029071">
    <property type="entry name" value="Ubiquitin-like_domsf"/>
</dbReference>
<dbReference type="InterPro" id="IPR001609">
    <property type="entry name" value="Myosin_head_motor_dom-like"/>
</dbReference>
<evidence type="ECO:0000259" key="11">
    <source>
        <dbReference type="PROSITE" id="PS50057"/>
    </source>
</evidence>
<keyword evidence="7 9" id="KW-0518">Myosin</keyword>
<proteinExistence type="inferred from homology"/>
<feature type="region of interest" description="Disordered" evidence="10">
    <location>
        <begin position="1899"/>
        <end position="1937"/>
    </location>
</feature>
<dbReference type="SUPFAM" id="SSF54236">
    <property type="entry name" value="Ubiquitin-like"/>
    <property type="match status" value="2"/>
</dbReference>
<protein>
    <submittedName>
        <fullName evidence="15">Uncharacterized protein</fullName>
    </submittedName>
</protein>
<evidence type="ECO:0000256" key="8">
    <source>
        <dbReference type="ARBA" id="ARBA00023175"/>
    </source>
</evidence>
<feature type="compositionally biased region" description="Low complexity" evidence="10">
    <location>
        <begin position="1926"/>
        <end position="1937"/>
    </location>
</feature>
<comment type="caution">
    <text evidence="9">Lacks conserved residue(s) required for the propagation of feature annotation.</text>
</comment>
<dbReference type="PROSITE" id="PS51016">
    <property type="entry name" value="MYTH4"/>
    <property type="match status" value="2"/>
</dbReference>
<dbReference type="Pfam" id="PF00373">
    <property type="entry name" value="FERM_M"/>
    <property type="match status" value="2"/>
</dbReference>
<dbReference type="InterPro" id="IPR000299">
    <property type="entry name" value="FERM_domain"/>
</dbReference>
<dbReference type="GO" id="GO:0003774">
    <property type="term" value="F:cytoskeletal motor activity"/>
    <property type="evidence" value="ECO:0007669"/>
    <property type="project" value="InterPro"/>
</dbReference>
<dbReference type="SMART" id="SM00242">
    <property type="entry name" value="MYSc"/>
    <property type="match status" value="1"/>
</dbReference>
<dbReference type="InterPro" id="IPR014352">
    <property type="entry name" value="FERM/acyl-CoA-bd_prot_sf"/>
</dbReference>
<reference evidence="15" key="1">
    <citation type="submission" date="2020-11" db="EMBL/GenBank/DDBJ databases">
        <authorList>
            <person name="Tran Van P."/>
        </authorList>
    </citation>
    <scope>NUCLEOTIDE SEQUENCE</scope>
</reference>
<evidence type="ECO:0000256" key="4">
    <source>
        <dbReference type="ARBA" id="ARBA00022490"/>
    </source>
</evidence>
<dbReference type="EMBL" id="CAJPVJ010001524">
    <property type="protein sequence ID" value="CAG2164873.1"/>
    <property type="molecule type" value="Genomic_DNA"/>
</dbReference>
<dbReference type="GO" id="GO:0005524">
    <property type="term" value="F:ATP binding"/>
    <property type="evidence" value="ECO:0007669"/>
    <property type="project" value="UniProtKB-KW"/>
</dbReference>
<evidence type="ECO:0000256" key="9">
    <source>
        <dbReference type="PROSITE-ProRule" id="PRU00782"/>
    </source>
</evidence>
<dbReference type="Gene3D" id="1.20.120.720">
    <property type="entry name" value="Myosin VI head, motor domain, U50 subdomain"/>
    <property type="match status" value="1"/>
</dbReference>
<dbReference type="GO" id="GO:0048731">
    <property type="term" value="P:system development"/>
    <property type="evidence" value="ECO:0007669"/>
    <property type="project" value="UniProtKB-ARBA"/>
</dbReference>
<dbReference type="Gene3D" id="1.20.5.190">
    <property type="match status" value="1"/>
</dbReference>
<keyword evidence="8" id="KW-0505">Motor protein</keyword>
<dbReference type="Gene3D" id="6.20.240.20">
    <property type="match status" value="1"/>
</dbReference>
<feature type="region of interest" description="Disordered" evidence="10">
    <location>
        <begin position="546"/>
        <end position="582"/>
    </location>
</feature>
<keyword evidence="3" id="KW-0343">GTPase activation</keyword>
<dbReference type="InterPro" id="IPR019749">
    <property type="entry name" value="Band_41_domain"/>
</dbReference>
<accession>A0A7R9LLP3</accession>
<dbReference type="InterPro" id="IPR051724">
    <property type="entry name" value="Actin_motor_Myosin"/>
</dbReference>
<dbReference type="InterPro" id="IPR036961">
    <property type="entry name" value="Kinesin_motor_dom_sf"/>
</dbReference>
<evidence type="ECO:0000256" key="1">
    <source>
        <dbReference type="ARBA" id="ARBA00004496"/>
    </source>
</evidence>
<dbReference type="Pfam" id="PF02174">
    <property type="entry name" value="IRS"/>
    <property type="match status" value="1"/>
</dbReference>
<feature type="non-terminal residue" evidence="15">
    <location>
        <position position="1"/>
    </location>
</feature>
<dbReference type="GO" id="GO:0009887">
    <property type="term" value="P:animal organ morphogenesis"/>
    <property type="evidence" value="ECO:0007669"/>
    <property type="project" value="UniProtKB-ARBA"/>
</dbReference>
<dbReference type="GO" id="GO:0003779">
    <property type="term" value="F:actin binding"/>
    <property type="evidence" value="ECO:0007669"/>
    <property type="project" value="UniProtKB-KW"/>
</dbReference>
<dbReference type="Proteomes" id="UP000728032">
    <property type="component" value="Unassembled WGS sequence"/>
</dbReference>
<dbReference type="InterPro" id="IPR002404">
    <property type="entry name" value="IRS_PTB"/>
</dbReference>
<dbReference type="PANTHER" id="PTHR46049:SF5">
    <property type="entry name" value="PLECKSTRIN HOMOLOGY DOMAIN-CONTAINING FAMILY H MEMBER 3"/>
    <property type="match status" value="1"/>
</dbReference>
<dbReference type="InterPro" id="IPR027417">
    <property type="entry name" value="P-loop_NTPase"/>
</dbReference>
<evidence type="ECO:0000256" key="2">
    <source>
        <dbReference type="ARBA" id="ARBA00008314"/>
    </source>
</evidence>
<feature type="domain" description="FERM" evidence="11">
    <location>
        <begin position="1546"/>
        <end position="1876"/>
    </location>
</feature>
<dbReference type="Gene3D" id="3.10.20.90">
    <property type="entry name" value="Phosphatidylinositol 3-kinase Catalytic Subunit, Chain A, domain 1"/>
    <property type="match status" value="2"/>
</dbReference>
<dbReference type="Pfam" id="PF00063">
    <property type="entry name" value="Myosin_head"/>
    <property type="match status" value="1"/>
</dbReference>
<dbReference type="InterPro" id="IPR011993">
    <property type="entry name" value="PH-like_dom_sf"/>
</dbReference>
<feature type="domain" description="FERM" evidence="11">
    <location>
        <begin position="953"/>
        <end position="1275"/>
    </location>
</feature>
<dbReference type="CDD" id="cd14473">
    <property type="entry name" value="FERM_B-lobe"/>
    <property type="match status" value="2"/>
</dbReference>
<keyword evidence="6" id="KW-0067">ATP-binding</keyword>
<keyword evidence="4" id="KW-0963">Cytoplasm</keyword>
<comment type="subcellular location">
    <subcellularLocation>
        <location evidence="1">Cytoplasm</location>
    </subcellularLocation>
</comment>